<proteinExistence type="predicted"/>
<dbReference type="RefSeq" id="WP_211287197.1">
    <property type="nucleotide sequence ID" value="NZ_PDJI01000004.1"/>
</dbReference>
<evidence type="ECO:0000313" key="2">
    <source>
        <dbReference type="EMBL" id="PFG39913.1"/>
    </source>
</evidence>
<name>A0A2A9EM81_9MICO</name>
<organism evidence="2 3">
    <name type="scientific">Georgenia soli</name>
    <dbReference type="NCBI Taxonomy" id="638953"/>
    <lineage>
        <taxon>Bacteria</taxon>
        <taxon>Bacillati</taxon>
        <taxon>Actinomycetota</taxon>
        <taxon>Actinomycetes</taxon>
        <taxon>Micrococcales</taxon>
        <taxon>Bogoriellaceae</taxon>
        <taxon>Georgenia</taxon>
    </lineage>
</organism>
<dbReference type="AlphaFoldDB" id="A0A2A9EM81"/>
<dbReference type="Proteomes" id="UP000222106">
    <property type="component" value="Unassembled WGS sequence"/>
</dbReference>
<dbReference type="EMBL" id="PDJI01000004">
    <property type="protein sequence ID" value="PFG39913.1"/>
    <property type="molecule type" value="Genomic_DNA"/>
</dbReference>
<sequence length="120" mass="12722">MDAGAVGQVIILELALLSPEVRRCPGRVEELLDPDFLEIGTSGRLWTRAAVVAALAEGTSDDDAAIEAIEMSGAVVAPGLVLLTYVSDPCGRAARRSSLWRCSEGAWRLLHHQGMPLPAS</sequence>
<dbReference type="InterPro" id="IPR032710">
    <property type="entry name" value="NTF2-like_dom_sf"/>
</dbReference>
<evidence type="ECO:0000259" key="1">
    <source>
        <dbReference type="Pfam" id="PF14534"/>
    </source>
</evidence>
<dbReference type="SUPFAM" id="SSF54427">
    <property type="entry name" value="NTF2-like"/>
    <property type="match status" value="1"/>
</dbReference>
<keyword evidence="3" id="KW-1185">Reference proteome</keyword>
<gene>
    <name evidence="2" type="ORF">ATJ97_2433</name>
</gene>
<comment type="caution">
    <text evidence="2">The sequence shown here is derived from an EMBL/GenBank/DDBJ whole genome shotgun (WGS) entry which is preliminary data.</text>
</comment>
<dbReference type="Pfam" id="PF14534">
    <property type="entry name" value="DUF4440"/>
    <property type="match status" value="1"/>
</dbReference>
<dbReference type="InterPro" id="IPR027843">
    <property type="entry name" value="DUF4440"/>
</dbReference>
<reference evidence="2 3" key="1">
    <citation type="submission" date="2017-10" db="EMBL/GenBank/DDBJ databases">
        <title>Sequencing the genomes of 1000 actinobacteria strains.</title>
        <authorList>
            <person name="Klenk H.-P."/>
        </authorList>
    </citation>
    <scope>NUCLEOTIDE SEQUENCE [LARGE SCALE GENOMIC DNA]</scope>
    <source>
        <strain evidence="2 3">DSM 21838</strain>
    </source>
</reference>
<feature type="domain" description="DUF4440" evidence="1">
    <location>
        <begin position="12"/>
        <end position="109"/>
    </location>
</feature>
<dbReference type="Gene3D" id="3.10.450.50">
    <property type="match status" value="1"/>
</dbReference>
<accession>A0A2A9EM81</accession>
<evidence type="ECO:0000313" key="3">
    <source>
        <dbReference type="Proteomes" id="UP000222106"/>
    </source>
</evidence>
<protein>
    <recommendedName>
        <fullName evidence="1">DUF4440 domain-containing protein</fullName>
    </recommendedName>
</protein>